<gene>
    <name evidence="1" type="ORF">CJO77_20410</name>
</gene>
<dbReference type="Proteomes" id="UP000261758">
    <property type="component" value="Plasmid unnamed"/>
</dbReference>
<evidence type="ECO:0000313" key="1">
    <source>
        <dbReference type="EMBL" id="AXV83919.1"/>
    </source>
</evidence>
<dbReference type="AlphaFoldDB" id="A0AAD0SCC1"/>
<evidence type="ECO:0000313" key="2">
    <source>
        <dbReference type="Proteomes" id="UP000261758"/>
    </source>
</evidence>
<dbReference type="EMBL" id="CP022760">
    <property type="protein sequence ID" value="AXV83919.1"/>
    <property type="molecule type" value="Genomic_DNA"/>
</dbReference>
<geneLocation type="plasmid" evidence="1 2">
    <name>unnamed</name>
</geneLocation>
<sequence>MAGSLGKLASALCFAPRAISGAAQSIRSKGSTFTLAIESQPRNVAAVLEWVQTAHVVFQQTQAATAANRSRRLSPASAEALSHLPGNLSAVRTEGDSQLVLVDKHGLLADRLSNTRALGLAPDAVSSLNDVKHPAWPAEVQVLAPRVATVSATTMARLGIARTAIDAVKALLPYGAGNQVKDIARTNGESYVRAALANSEGFASQRRYSKPDRYIGYAAAAIKWQAGFCDQHAAIAYALLGAHPDLIHAQVDYVKHEKLNHMLVVIRGDRPENDIVVDPWAVFAVPALAGDVSERLGTLGARPSEASHSLIVNSKPAGEQLPPLDLARLRQRAQTPETRDPLAAYREKIIHIEPERALAVNLTDKERPAMFDVPYNGNPNVRYRVEDAEGTDVFRLDIQRMAARSRF</sequence>
<protein>
    <submittedName>
        <fullName evidence="1">Type III effector protein</fullName>
    </submittedName>
</protein>
<name>A0AAD0SCC1_RALSL</name>
<accession>A0AAD0SCC1</accession>
<keyword evidence="1" id="KW-0614">Plasmid</keyword>
<organism evidence="1 2">
    <name type="scientific">Ralstonia solanacearum</name>
    <name type="common">Pseudomonas solanacearum</name>
    <dbReference type="NCBI Taxonomy" id="305"/>
    <lineage>
        <taxon>Bacteria</taxon>
        <taxon>Pseudomonadati</taxon>
        <taxon>Pseudomonadota</taxon>
        <taxon>Betaproteobacteria</taxon>
        <taxon>Burkholderiales</taxon>
        <taxon>Burkholderiaceae</taxon>
        <taxon>Ralstonia</taxon>
        <taxon>Ralstonia solanacearum species complex</taxon>
    </lineage>
</organism>
<proteinExistence type="predicted"/>
<reference evidence="1 2" key="1">
    <citation type="submission" date="2017-08" db="EMBL/GenBank/DDBJ databases">
        <title>Genome sequences of Ralstonia solanacearum Species Complex (RSSC) isolated from Potato bacterial wilts in Korea.</title>
        <authorList>
            <person name="Cho H."/>
            <person name="Song E.-S."/>
            <person name="Lee Y.K."/>
            <person name="Lee S."/>
            <person name="Lee S.-W."/>
            <person name="Jo A."/>
            <person name="Kim J.-G."/>
            <person name="Hwang I."/>
        </authorList>
    </citation>
    <scope>NUCLEOTIDE SEQUENCE [LARGE SCALE GENOMIC DNA]</scope>
    <source>
        <strain evidence="1 2">T98</strain>
        <plasmid evidence="1 2">unnamed</plasmid>
    </source>
</reference>